<feature type="transmembrane region" description="Helical" evidence="1">
    <location>
        <begin position="51"/>
        <end position="75"/>
    </location>
</feature>
<gene>
    <name evidence="3" type="ORF">RZN05_02610</name>
</gene>
<accession>A0ABU3Y3L8</accession>
<feature type="transmembrane region" description="Helical" evidence="1">
    <location>
        <begin position="87"/>
        <end position="105"/>
    </location>
</feature>
<proteinExistence type="predicted"/>
<dbReference type="Proteomes" id="UP001273531">
    <property type="component" value="Unassembled WGS sequence"/>
</dbReference>
<keyword evidence="1" id="KW-0472">Membrane</keyword>
<evidence type="ECO:0000313" key="3">
    <source>
        <dbReference type="EMBL" id="MDV3455861.1"/>
    </source>
</evidence>
<dbReference type="InterPro" id="IPR019251">
    <property type="entry name" value="DUF2231_TM"/>
</dbReference>
<name>A0ABU3Y3L8_9SPHN</name>
<dbReference type="EMBL" id="JAWJEJ010000001">
    <property type="protein sequence ID" value="MDV3455861.1"/>
    <property type="molecule type" value="Genomic_DNA"/>
</dbReference>
<comment type="caution">
    <text evidence="3">The sequence shown here is derived from an EMBL/GenBank/DDBJ whole genome shotgun (WGS) entry which is preliminary data.</text>
</comment>
<keyword evidence="4" id="KW-1185">Reference proteome</keyword>
<evidence type="ECO:0000313" key="4">
    <source>
        <dbReference type="Proteomes" id="UP001273531"/>
    </source>
</evidence>
<dbReference type="RefSeq" id="WP_317225068.1">
    <property type="nucleotide sequence ID" value="NZ_JAWJEJ010000001.1"/>
</dbReference>
<feature type="domain" description="DUF2231" evidence="2">
    <location>
        <begin position="16"/>
        <end position="135"/>
    </location>
</feature>
<sequence>METVMMPATLARPWIHPLHAILLSFPVALFASALASDITYFNSGEVQWSNLSQWAITGGLVFGAPVLGWAVFARVRARGAGVRSRPSIYLILICAMWIVGLLNAFKHSQDAWSSVEAGGLLLSILSTMLALAAAWVAHSEILAGDKA</sequence>
<dbReference type="Pfam" id="PF09990">
    <property type="entry name" value="DUF2231"/>
    <property type="match status" value="1"/>
</dbReference>
<evidence type="ECO:0000256" key="1">
    <source>
        <dbReference type="SAM" id="Phobius"/>
    </source>
</evidence>
<evidence type="ECO:0000259" key="2">
    <source>
        <dbReference type="Pfam" id="PF09990"/>
    </source>
</evidence>
<reference evidence="3 4" key="1">
    <citation type="submission" date="2023-10" db="EMBL/GenBank/DDBJ databases">
        <title>Sphingomonas sp. HF-S4 16S ribosomal RNA gene Genome sequencing and assembly.</title>
        <authorList>
            <person name="Lee H."/>
        </authorList>
    </citation>
    <scope>NUCLEOTIDE SEQUENCE [LARGE SCALE GENOMIC DNA]</scope>
    <source>
        <strain evidence="3 4">HF-S4</strain>
    </source>
</reference>
<keyword evidence="1" id="KW-1133">Transmembrane helix</keyword>
<protein>
    <submittedName>
        <fullName evidence="3">DUF2231 domain-containing protein</fullName>
    </submittedName>
</protein>
<keyword evidence="1" id="KW-0812">Transmembrane</keyword>
<organism evidence="3 4">
    <name type="scientific">Sphingomonas agrestis</name>
    <dbReference type="NCBI Taxonomy" id="3080540"/>
    <lineage>
        <taxon>Bacteria</taxon>
        <taxon>Pseudomonadati</taxon>
        <taxon>Pseudomonadota</taxon>
        <taxon>Alphaproteobacteria</taxon>
        <taxon>Sphingomonadales</taxon>
        <taxon>Sphingomonadaceae</taxon>
        <taxon>Sphingomonas</taxon>
    </lineage>
</organism>
<feature type="transmembrane region" description="Helical" evidence="1">
    <location>
        <begin position="117"/>
        <end position="137"/>
    </location>
</feature>